<evidence type="ECO:0000256" key="7">
    <source>
        <dbReference type="ARBA" id="ARBA00023239"/>
    </source>
</evidence>
<dbReference type="PANTHER" id="PTHR33254:SF4">
    <property type="entry name" value="4-HYDROXY-4-METHYL-2-OXOGLUTARATE ALDOLASE 3-RELATED"/>
    <property type="match status" value="1"/>
</dbReference>
<comment type="similarity">
    <text evidence="2">Belongs to the class II aldolase/RraA-like family.</text>
</comment>
<accession>E6PS04</accession>
<keyword evidence="6" id="KW-0479">Metal-binding</keyword>
<dbReference type="Pfam" id="PF03737">
    <property type="entry name" value="RraA-like"/>
    <property type="match status" value="1"/>
</dbReference>
<evidence type="ECO:0000256" key="2">
    <source>
        <dbReference type="ARBA" id="ARBA00008621"/>
    </source>
</evidence>
<dbReference type="GO" id="GO:0008428">
    <property type="term" value="F:ribonuclease inhibitor activity"/>
    <property type="evidence" value="ECO:0007669"/>
    <property type="project" value="InterPro"/>
</dbReference>
<dbReference type="InterPro" id="IPR010203">
    <property type="entry name" value="RraA"/>
</dbReference>
<dbReference type="EC" id="4.1.1.112" evidence="5"/>
<evidence type="ECO:0000256" key="8">
    <source>
        <dbReference type="ARBA" id="ARBA00025046"/>
    </source>
</evidence>
<evidence type="ECO:0000256" key="10">
    <source>
        <dbReference type="ARBA" id="ARBA00047973"/>
    </source>
</evidence>
<evidence type="ECO:0000256" key="3">
    <source>
        <dbReference type="ARBA" id="ARBA00011233"/>
    </source>
</evidence>
<evidence type="ECO:0000256" key="4">
    <source>
        <dbReference type="ARBA" id="ARBA00012213"/>
    </source>
</evidence>
<comment type="catalytic activity">
    <reaction evidence="1">
        <text>4-hydroxy-4-methyl-2-oxoglutarate = 2 pyruvate</text>
        <dbReference type="Rhea" id="RHEA:22748"/>
        <dbReference type="ChEBI" id="CHEBI:15361"/>
        <dbReference type="ChEBI" id="CHEBI:58276"/>
        <dbReference type="EC" id="4.1.3.17"/>
    </reaction>
</comment>
<dbReference type="AlphaFoldDB" id="E6PS04"/>
<evidence type="ECO:0000256" key="1">
    <source>
        <dbReference type="ARBA" id="ARBA00001342"/>
    </source>
</evidence>
<dbReference type="Gene3D" id="3.50.30.40">
    <property type="entry name" value="Ribonuclease E inhibitor RraA/RraA-like"/>
    <property type="match status" value="1"/>
</dbReference>
<evidence type="ECO:0000256" key="9">
    <source>
        <dbReference type="ARBA" id="ARBA00032305"/>
    </source>
</evidence>
<dbReference type="SUPFAM" id="SSF89562">
    <property type="entry name" value="RraA-like"/>
    <property type="match status" value="1"/>
</dbReference>
<protein>
    <recommendedName>
        <fullName evidence="9">Oxaloacetate decarboxylase</fullName>
        <ecNumber evidence="5">4.1.1.112</ecNumber>
        <ecNumber evidence="4">4.1.3.17</ecNumber>
    </recommendedName>
</protein>
<comment type="function">
    <text evidence="8">Catalyzes the aldol cleavage of 4-hydroxy-4-methyl-2-oxoglutarate (HMG) into 2 molecules of pyruvate. Also contains a secondary oxaloacetate (OAA) decarboxylase activity due to the common pyruvate enolate transition state formed following C-C bond cleavage in the retro-aldol and decarboxylation reactions.</text>
</comment>
<organism evidence="11">
    <name type="scientific">mine drainage metagenome</name>
    <dbReference type="NCBI Taxonomy" id="410659"/>
    <lineage>
        <taxon>unclassified sequences</taxon>
        <taxon>metagenomes</taxon>
        <taxon>ecological metagenomes</taxon>
    </lineage>
</organism>
<evidence type="ECO:0000256" key="5">
    <source>
        <dbReference type="ARBA" id="ARBA00012947"/>
    </source>
</evidence>
<dbReference type="EC" id="4.1.3.17" evidence="4"/>
<dbReference type="NCBIfam" id="TIGR01935">
    <property type="entry name" value="NOT-MenG"/>
    <property type="match status" value="1"/>
</dbReference>
<dbReference type="GO" id="GO:0051252">
    <property type="term" value="P:regulation of RNA metabolic process"/>
    <property type="evidence" value="ECO:0007669"/>
    <property type="project" value="InterPro"/>
</dbReference>
<comment type="subunit">
    <text evidence="3">Homotrimer.</text>
</comment>
<dbReference type="PANTHER" id="PTHR33254">
    <property type="entry name" value="4-HYDROXY-4-METHYL-2-OXOGLUTARATE ALDOLASE 3-RELATED"/>
    <property type="match status" value="1"/>
</dbReference>
<sequence length="176" mass="18386">MQSLISTCDFCDQHLEAIATGLVRILPPRFRNFGRLQSFHGQVSTVQCFEDNGLVRAALEGAGLARVLVVDGGGSMRHALFGGNLAALAARSGWAGVVIDGCVRDVAEIAAAPVGVRALATMPLPPRKQGAGQRDLAVRIQGVSVRPGDWLYADADGMLVSAEPLHMGPRSGSAGE</sequence>
<dbReference type="NCBIfam" id="NF006875">
    <property type="entry name" value="PRK09372.1"/>
    <property type="match status" value="1"/>
</dbReference>
<dbReference type="CDD" id="cd16841">
    <property type="entry name" value="RraA_family"/>
    <property type="match status" value="1"/>
</dbReference>
<comment type="catalytic activity">
    <reaction evidence="10">
        <text>oxaloacetate + H(+) = pyruvate + CO2</text>
        <dbReference type="Rhea" id="RHEA:15641"/>
        <dbReference type="ChEBI" id="CHEBI:15361"/>
        <dbReference type="ChEBI" id="CHEBI:15378"/>
        <dbReference type="ChEBI" id="CHEBI:16452"/>
        <dbReference type="ChEBI" id="CHEBI:16526"/>
        <dbReference type="EC" id="4.1.1.112"/>
    </reaction>
</comment>
<dbReference type="InterPro" id="IPR005493">
    <property type="entry name" value="RraA/RraA-like"/>
</dbReference>
<evidence type="ECO:0000256" key="6">
    <source>
        <dbReference type="ARBA" id="ARBA00022723"/>
    </source>
</evidence>
<keyword evidence="7" id="KW-0456">Lyase</keyword>
<reference evidence="11" key="1">
    <citation type="submission" date="2009-10" db="EMBL/GenBank/DDBJ databases">
        <title>Diversity of trophic interactions inside an arsenic-rich microbial ecosystem.</title>
        <authorList>
            <person name="Bertin P.N."/>
            <person name="Heinrich-Salmeron A."/>
            <person name="Pelletier E."/>
            <person name="Goulhen-Chollet F."/>
            <person name="Arsene-Ploetze F."/>
            <person name="Gallien S."/>
            <person name="Calteau A."/>
            <person name="Vallenet D."/>
            <person name="Casiot C."/>
            <person name="Chane-Woon-Ming B."/>
            <person name="Giloteaux L."/>
            <person name="Barakat M."/>
            <person name="Bonnefoy V."/>
            <person name="Bruneel O."/>
            <person name="Chandler M."/>
            <person name="Cleiss J."/>
            <person name="Duran R."/>
            <person name="Elbaz-Poulichet F."/>
            <person name="Fonknechten N."/>
            <person name="Lauga B."/>
            <person name="Mornico D."/>
            <person name="Ortet P."/>
            <person name="Schaeffer C."/>
            <person name="Siguier P."/>
            <person name="Alexander Thil Smith A."/>
            <person name="Van Dorsselaer A."/>
            <person name="Weissenbach J."/>
            <person name="Medigue C."/>
            <person name="Le Paslier D."/>
        </authorList>
    </citation>
    <scope>NUCLEOTIDE SEQUENCE</scope>
</reference>
<name>E6PS04_9ZZZZ</name>
<gene>
    <name evidence="11" type="primary">rraA</name>
    <name evidence="11" type="ORF">CARN2_3185</name>
</gene>
<dbReference type="GO" id="GO:0008948">
    <property type="term" value="F:oxaloacetate decarboxylase activity"/>
    <property type="evidence" value="ECO:0007669"/>
    <property type="project" value="UniProtKB-EC"/>
</dbReference>
<dbReference type="GO" id="GO:0047443">
    <property type="term" value="F:4-hydroxy-4-methyl-2-oxoglutarate aldolase activity"/>
    <property type="evidence" value="ECO:0007669"/>
    <property type="project" value="UniProtKB-EC"/>
</dbReference>
<dbReference type="InterPro" id="IPR036704">
    <property type="entry name" value="RraA/RraA-like_sf"/>
</dbReference>
<dbReference type="EMBL" id="CABM01000047">
    <property type="protein sequence ID" value="CBH97710.1"/>
    <property type="molecule type" value="Genomic_DNA"/>
</dbReference>
<proteinExistence type="inferred from homology"/>
<comment type="caution">
    <text evidence="11">The sequence shown here is derived from an EMBL/GenBank/DDBJ whole genome shotgun (WGS) entry which is preliminary data.</text>
</comment>
<evidence type="ECO:0000313" key="11">
    <source>
        <dbReference type="EMBL" id="CBH97710.1"/>
    </source>
</evidence>
<dbReference type="GO" id="GO:0046872">
    <property type="term" value="F:metal ion binding"/>
    <property type="evidence" value="ECO:0007669"/>
    <property type="project" value="UniProtKB-KW"/>
</dbReference>